<feature type="compositionally biased region" description="Basic and acidic residues" evidence="1">
    <location>
        <begin position="35"/>
        <end position="46"/>
    </location>
</feature>
<evidence type="ECO:0000256" key="1">
    <source>
        <dbReference type="SAM" id="MobiDB-lite"/>
    </source>
</evidence>
<feature type="compositionally biased region" description="Polar residues" evidence="1">
    <location>
        <begin position="94"/>
        <end position="105"/>
    </location>
</feature>
<accession>A0A0D1XH04</accession>
<dbReference type="EMBL" id="KN846951">
    <property type="protein sequence ID" value="KIV87466.1"/>
    <property type="molecule type" value="Genomic_DNA"/>
</dbReference>
<name>A0A0D1XH04_9EURO</name>
<feature type="compositionally biased region" description="Acidic residues" evidence="1">
    <location>
        <begin position="145"/>
        <end position="171"/>
    </location>
</feature>
<organism evidence="2 3">
    <name type="scientific">Exophiala sideris</name>
    <dbReference type="NCBI Taxonomy" id="1016849"/>
    <lineage>
        <taxon>Eukaryota</taxon>
        <taxon>Fungi</taxon>
        <taxon>Dikarya</taxon>
        <taxon>Ascomycota</taxon>
        <taxon>Pezizomycotina</taxon>
        <taxon>Eurotiomycetes</taxon>
        <taxon>Chaetothyriomycetidae</taxon>
        <taxon>Chaetothyriales</taxon>
        <taxon>Herpotrichiellaceae</taxon>
        <taxon>Exophiala</taxon>
    </lineage>
</organism>
<reference evidence="2 3" key="1">
    <citation type="submission" date="2015-01" db="EMBL/GenBank/DDBJ databases">
        <title>The Genome Sequence of Exophiala sideris CBS121828.</title>
        <authorList>
            <consortium name="The Broad Institute Genomics Platform"/>
            <person name="Cuomo C."/>
            <person name="de Hoog S."/>
            <person name="Gorbushina A."/>
            <person name="Stielow B."/>
            <person name="Teixiera M."/>
            <person name="Abouelleil A."/>
            <person name="Chapman S.B."/>
            <person name="Priest M."/>
            <person name="Young S.K."/>
            <person name="Wortman J."/>
            <person name="Nusbaum C."/>
            <person name="Birren B."/>
        </authorList>
    </citation>
    <scope>NUCLEOTIDE SEQUENCE [LARGE SCALE GENOMIC DNA]</scope>
    <source>
        <strain evidence="2 3">CBS 121828</strain>
    </source>
</reference>
<protein>
    <submittedName>
        <fullName evidence="2">Uncharacterized protein</fullName>
    </submittedName>
</protein>
<evidence type="ECO:0000313" key="2">
    <source>
        <dbReference type="EMBL" id="KIV87466.1"/>
    </source>
</evidence>
<gene>
    <name evidence="2" type="ORF">PV11_03009</name>
</gene>
<proteinExistence type="predicted"/>
<sequence>MPPTINGLSTEEGRKLLYVKESQDLEDVSDLQQDLTREELEHKSELEAQEQPPNNEEVKEMTHTPSAPIMGPLTNGSGTDPDQDHDDILHENMSRPSVNGSSTHIPTPPVTTPFSDDPTVGQNFDGNPYGDEESRPSVLAHAERDDVEDGDESPDDEEDSTEEAVDLADYL</sequence>
<feature type="region of interest" description="Disordered" evidence="1">
    <location>
        <begin position="23"/>
        <end position="171"/>
    </location>
</feature>
<dbReference type="HOGENOM" id="CLU_1562893_0_0_1"/>
<dbReference type="Proteomes" id="UP000053599">
    <property type="component" value="Unassembled WGS sequence"/>
</dbReference>
<dbReference type="AlphaFoldDB" id="A0A0D1XH04"/>
<evidence type="ECO:0000313" key="3">
    <source>
        <dbReference type="Proteomes" id="UP000053599"/>
    </source>
</evidence>